<dbReference type="PANTHER" id="PTHR48081:SF33">
    <property type="entry name" value="KYNURENINE FORMAMIDASE"/>
    <property type="match status" value="1"/>
</dbReference>
<dbReference type="InterPro" id="IPR027519">
    <property type="entry name" value="KFase_ver/fungi-typ"/>
</dbReference>
<comment type="domain">
    <text evidence="4">The main chain amide nitrogen atoms of the second glycine and its adjacent residue in the HGGXW motif define the oxyanion hole, and stabilize the oxyanion that forms during the nucleophilic attack by the catalytic serine during substrate cleavage.</text>
</comment>
<sequence>MTSPPGSAPDYTSVSYSSFSTLNTIDICLPRPVNQSHKAVWVVYIHGGAWRDPDINAASLGPAQEILLRSEVVRQIAGFASINYRLSPYLDSPYQQTSSADPAHNAMHPDHINDVLQALLYLQEKFSFDKRYILVGHSCGATLAFQVAMKCCWGQSGLNERGVKPPIAILGVEGLYDLPGLVNNHSQTPAYKDFISTAFGLDTSVWAAASPVNGRYCESWTEGRLAVIAHSHQDEMVELDQSISQLSALRRSGFGETNVDRKLKFIELSGQHDQVWHEGTELARAIQLTLHLLIKPL</sequence>
<feature type="short sequence motif" description="HGGXW" evidence="4">
    <location>
        <begin position="46"/>
        <end position="50"/>
    </location>
</feature>
<organism evidence="6 7">
    <name type="scientific">Piedraia hortae CBS 480.64</name>
    <dbReference type="NCBI Taxonomy" id="1314780"/>
    <lineage>
        <taxon>Eukaryota</taxon>
        <taxon>Fungi</taxon>
        <taxon>Dikarya</taxon>
        <taxon>Ascomycota</taxon>
        <taxon>Pezizomycotina</taxon>
        <taxon>Dothideomycetes</taxon>
        <taxon>Dothideomycetidae</taxon>
        <taxon>Capnodiales</taxon>
        <taxon>Piedraiaceae</taxon>
        <taxon>Piedraia</taxon>
    </lineage>
</organism>
<dbReference type="InterPro" id="IPR049492">
    <property type="entry name" value="BD-FAE-like_dom"/>
</dbReference>
<comment type="pathway">
    <text evidence="4">Amino-acid degradation; L-tryptophan degradation via kynurenine pathway; L-kynurenine from L-tryptophan: step 2/2.</text>
</comment>
<evidence type="ECO:0000256" key="3">
    <source>
        <dbReference type="ARBA" id="ARBA00023079"/>
    </source>
</evidence>
<dbReference type="SUPFAM" id="SSF53474">
    <property type="entry name" value="alpha/beta-Hydrolases"/>
    <property type="match status" value="1"/>
</dbReference>
<evidence type="ECO:0000256" key="1">
    <source>
        <dbReference type="ARBA" id="ARBA00010515"/>
    </source>
</evidence>
<dbReference type="GO" id="GO:0019441">
    <property type="term" value="P:L-tryptophan catabolic process to kynurenine"/>
    <property type="evidence" value="ECO:0007669"/>
    <property type="project" value="UniProtKB-UniRule"/>
</dbReference>
<dbReference type="HAMAP" id="MF_03014">
    <property type="entry name" value="KFase"/>
    <property type="match status" value="1"/>
</dbReference>
<dbReference type="GO" id="GO:0034354">
    <property type="term" value="P:'de novo' NAD+ biosynthetic process from L-tryptophan"/>
    <property type="evidence" value="ECO:0007669"/>
    <property type="project" value="UniProtKB-UniRule"/>
</dbReference>
<feature type="domain" description="BD-FAE-like" evidence="5">
    <location>
        <begin position="26"/>
        <end position="244"/>
    </location>
</feature>
<proteinExistence type="inferred from homology"/>
<keyword evidence="7" id="KW-1185">Reference proteome</keyword>
<feature type="active site" description="Nucleophile" evidence="4">
    <location>
        <position position="138"/>
    </location>
</feature>
<dbReference type="InterPro" id="IPR050300">
    <property type="entry name" value="GDXG_lipolytic_enzyme"/>
</dbReference>
<accession>A0A6A7C525</accession>
<feature type="active site" evidence="4">
    <location>
        <position position="272"/>
    </location>
</feature>
<dbReference type="InterPro" id="IPR029058">
    <property type="entry name" value="AB_hydrolase_fold"/>
</dbReference>
<keyword evidence="3 4" id="KW-0823">Tryptophan catabolism</keyword>
<dbReference type="Proteomes" id="UP000799421">
    <property type="component" value="Unassembled WGS sequence"/>
</dbReference>
<dbReference type="PANTHER" id="PTHR48081">
    <property type="entry name" value="AB HYDROLASE SUPERFAMILY PROTEIN C4A8.06C"/>
    <property type="match status" value="1"/>
</dbReference>
<gene>
    <name evidence="6" type="ORF">K470DRAFT_280655</name>
</gene>
<comment type="similarity">
    <text evidence="4">Belongs to the kynurenine formamidase family.</text>
</comment>
<reference evidence="6" key="1">
    <citation type="journal article" date="2020" name="Stud. Mycol.">
        <title>101 Dothideomycetes genomes: a test case for predicting lifestyles and emergence of pathogens.</title>
        <authorList>
            <person name="Haridas S."/>
            <person name="Albert R."/>
            <person name="Binder M."/>
            <person name="Bloem J."/>
            <person name="Labutti K."/>
            <person name="Salamov A."/>
            <person name="Andreopoulos B."/>
            <person name="Baker S."/>
            <person name="Barry K."/>
            <person name="Bills G."/>
            <person name="Bluhm B."/>
            <person name="Cannon C."/>
            <person name="Castanera R."/>
            <person name="Culley D."/>
            <person name="Daum C."/>
            <person name="Ezra D."/>
            <person name="Gonzalez J."/>
            <person name="Henrissat B."/>
            <person name="Kuo A."/>
            <person name="Liang C."/>
            <person name="Lipzen A."/>
            <person name="Lutzoni F."/>
            <person name="Magnuson J."/>
            <person name="Mondo S."/>
            <person name="Nolan M."/>
            <person name="Ohm R."/>
            <person name="Pangilinan J."/>
            <person name="Park H.-J."/>
            <person name="Ramirez L."/>
            <person name="Alfaro M."/>
            <person name="Sun H."/>
            <person name="Tritt A."/>
            <person name="Yoshinaga Y."/>
            <person name="Zwiers L.-H."/>
            <person name="Turgeon B."/>
            <person name="Goodwin S."/>
            <person name="Spatafora J."/>
            <person name="Crous P."/>
            <person name="Grigoriev I."/>
        </authorList>
    </citation>
    <scope>NUCLEOTIDE SEQUENCE</scope>
    <source>
        <strain evidence="6">CBS 480.64</strain>
    </source>
</reference>
<dbReference type="UniPathway" id="UPA00333">
    <property type="reaction ID" value="UER00454"/>
</dbReference>
<keyword evidence="2 4" id="KW-0378">Hydrolase</keyword>
<dbReference type="InterPro" id="IPR002168">
    <property type="entry name" value="Lipase_GDXG_HIS_AS"/>
</dbReference>
<evidence type="ECO:0000313" key="7">
    <source>
        <dbReference type="Proteomes" id="UP000799421"/>
    </source>
</evidence>
<dbReference type="OrthoDB" id="420264at2759"/>
<evidence type="ECO:0000256" key="4">
    <source>
        <dbReference type="HAMAP-Rule" id="MF_03014"/>
    </source>
</evidence>
<dbReference type="PROSITE" id="PS01173">
    <property type="entry name" value="LIPASE_GDXG_HIS"/>
    <property type="match status" value="1"/>
</dbReference>
<evidence type="ECO:0000256" key="2">
    <source>
        <dbReference type="ARBA" id="ARBA00022801"/>
    </source>
</evidence>
<comment type="subunit">
    <text evidence="4">Homodimer.</text>
</comment>
<protein>
    <recommendedName>
        <fullName evidence="4">Kynurenine formamidase</fullName>
        <shortName evidence="4">KFA</shortName>
        <shortName evidence="4">KFase</shortName>
        <ecNumber evidence="4">3.5.1.9</ecNumber>
    </recommendedName>
    <alternativeName>
        <fullName evidence="4">Arylformamidase</fullName>
    </alternativeName>
    <alternativeName>
        <fullName evidence="4">N-formylkynurenine formamidase</fullName>
        <shortName evidence="4">FKF</shortName>
    </alternativeName>
</protein>
<evidence type="ECO:0000259" key="5">
    <source>
        <dbReference type="Pfam" id="PF20434"/>
    </source>
</evidence>
<comment type="function">
    <text evidence="4">Catalyzes the hydrolysis of N-formyl-L-kynurenine to L-kynurenine, the second step in the kynurenine pathway of tryptophan degradation. Kynurenine may be further oxidized to nicotinic acid, NAD(H) and NADP(H). Required for elimination of toxic metabolites.</text>
</comment>
<dbReference type="Pfam" id="PF20434">
    <property type="entry name" value="BD-FAE"/>
    <property type="match status" value="1"/>
</dbReference>
<dbReference type="EMBL" id="MU005964">
    <property type="protein sequence ID" value="KAF2862696.1"/>
    <property type="molecule type" value="Genomic_DNA"/>
</dbReference>
<feature type="active site" evidence="4">
    <location>
        <position position="234"/>
    </location>
</feature>
<comment type="similarity">
    <text evidence="1">Belongs to the 'GDXG' lipolytic enzyme family.</text>
</comment>
<dbReference type="Gene3D" id="3.40.50.1820">
    <property type="entry name" value="alpha/beta hydrolase"/>
    <property type="match status" value="1"/>
</dbReference>
<name>A0A6A7C525_9PEZI</name>
<dbReference type="AlphaFoldDB" id="A0A6A7C525"/>
<comment type="catalytic activity">
    <reaction evidence="4">
        <text>N-formyl-L-kynurenine + H2O = L-kynurenine + formate + H(+)</text>
        <dbReference type="Rhea" id="RHEA:13009"/>
        <dbReference type="ChEBI" id="CHEBI:15377"/>
        <dbReference type="ChEBI" id="CHEBI:15378"/>
        <dbReference type="ChEBI" id="CHEBI:15740"/>
        <dbReference type="ChEBI" id="CHEBI:57959"/>
        <dbReference type="ChEBI" id="CHEBI:58629"/>
        <dbReference type="EC" id="3.5.1.9"/>
    </reaction>
</comment>
<dbReference type="EC" id="3.5.1.9" evidence="4"/>
<dbReference type="GO" id="GO:0004061">
    <property type="term" value="F:arylformamidase activity"/>
    <property type="evidence" value="ECO:0007669"/>
    <property type="project" value="UniProtKB-UniRule"/>
</dbReference>
<evidence type="ECO:0000313" key="6">
    <source>
        <dbReference type="EMBL" id="KAF2862696.1"/>
    </source>
</evidence>